<organism evidence="2 3">
    <name type="scientific">Natronocalculus amylovorans</name>
    <dbReference type="NCBI Taxonomy" id="2917812"/>
    <lineage>
        <taxon>Archaea</taxon>
        <taxon>Methanobacteriati</taxon>
        <taxon>Methanobacteriota</taxon>
        <taxon>Stenosarchaea group</taxon>
        <taxon>Halobacteria</taxon>
        <taxon>Halobacteriales</taxon>
        <taxon>Haloferacaceae</taxon>
        <taxon>Natronocalculus</taxon>
    </lineage>
</organism>
<dbReference type="InterPro" id="IPR038078">
    <property type="entry name" value="PhoU-like_sf"/>
</dbReference>
<evidence type="ECO:0000313" key="2">
    <source>
        <dbReference type="EMBL" id="MCL9818313.1"/>
    </source>
</evidence>
<comment type="caution">
    <text evidence="2">The sequence shown here is derived from an EMBL/GenBank/DDBJ whole genome shotgun (WGS) entry which is preliminary data.</text>
</comment>
<dbReference type="Gene3D" id="1.20.58.220">
    <property type="entry name" value="Phosphate transport system protein phou homolog 2, domain 2"/>
    <property type="match status" value="1"/>
</dbReference>
<reference evidence="2" key="2">
    <citation type="submission" date="2022-02" db="EMBL/GenBank/DDBJ databases">
        <authorList>
            <person name="Elcheninov A.G."/>
            <person name="Sorokin D.Y."/>
            <person name="Kublanov I.V."/>
        </authorList>
    </citation>
    <scope>NUCLEOTIDE SEQUENCE</scope>
    <source>
        <strain evidence="2">AArc-St2</strain>
    </source>
</reference>
<sequence length="238" mass="26938">MSSDPDFGTQLETLTETYFFDLCECVELLPQILSEYEDNGSYDETLEQIQDLESDCDRTVREINATITNAGPSEMGLLNSRVHFNSSALIQFYQKLDVIANTTERIAQELQMMQPAHGNECYDGLQEMAACTAREITTLEDVVQRFVHSLRNTTEQEVLTAEIAAIRDMESECDRIRNHVIATAFEDDSVAQPLMYREFAILFDELANTMEDVTDQIIIISSHEPGIVAESRVDTDTQ</sequence>
<keyword evidence="3" id="KW-1185">Reference proteome</keyword>
<dbReference type="AlphaFoldDB" id="A0AAE3G0F1"/>
<name>A0AAE3G0F1_9EURY</name>
<accession>A0AAE3G0F1</accession>
<dbReference type="EMBL" id="JAKRVX010000009">
    <property type="protein sequence ID" value="MCL9818313.1"/>
    <property type="molecule type" value="Genomic_DNA"/>
</dbReference>
<dbReference type="Pfam" id="PF01865">
    <property type="entry name" value="PhoU_div"/>
    <property type="match status" value="1"/>
</dbReference>
<dbReference type="InterPro" id="IPR018445">
    <property type="entry name" value="Put_Phosphate_transp_reg"/>
</dbReference>
<protein>
    <submittedName>
        <fullName evidence="2">DUF47 family protein</fullName>
    </submittedName>
</protein>
<dbReference type="PANTHER" id="PTHR36536:SF3">
    <property type="entry name" value="UPF0111 PROTEIN HI_1603"/>
    <property type="match status" value="1"/>
</dbReference>
<dbReference type="Proteomes" id="UP001203207">
    <property type="component" value="Unassembled WGS sequence"/>
</dbReference>
<dbReference type="RefSeq" id="WP_250585904.1">
    <property type="nucleotide sequence ID" value="NZ_JAKRVX010000009.1"/>
</dbReference>
<gene>
    <name evidence="2" type="ORF">AArcSt2_15330</name>
</gene>
<comment type="similarity">
    <text evidence="1">Belongs to the UPF0111 family.</text>
</comment>
<evidence type="ECO:0000256" key="1">
    <source>
        <dbReference type="ARBA" id="ARBA00008591"/>
    </source>
</evidence>
<dbReference type="PANTHER" id="PTHR36536">
    <property type="entry name" value="UPF0111 PROTEIN HI_1603"/>
    <property type="match status" value="1"/>
</dbReference>
<dbReference type="InterPro" id="IPR002727">
    <property type="entry name" value="DUF47"/>
</dbReference>
<proteinExistence type="inferred from homology"/>
<reference evidence="2" key="1">
    <citation type="journal article" date="2022" name="Syst. Appl. Microbiol.">
        <title>Natronocalculus amylovorans gen. nov., sp. nov., and Natranaeroarchaeum aerophilus sp. nov., dominant culturable amylolytic natronoarchaea from hypersaline soda lakes in southwestern Siberia.</title>
        <authorList>
            <person name="Sorokin D.Y."/>
            <person name="Elcheninov A.G."/>
            <person name="Khizhniak T.V."/>
            <person name="Koenen M."/>
            <person name="Bale N.J."/>
            <person name="Damste J.S.S."/>
            <person name="Kublanov I.V."/>
        </authorList>
    </citation>
    <scope>NUCLEOTIDE SEQUENCE</scope>
    <source>
        <strain evidence="2">AArc-St2</strain>
    </source>
</reference>
<evidence type="ECO:0000313" key="3">
    <source>
        <dbReference type="Proteomes" id="UP001203207"/>
    </source>
</evidence>